<reference evidence="2 3" key="1">
    <citation type="journal article" date="2022" name="bioRxiv">
        <title>Genomics of Preaxostyla Flagellates Illuminates Evolutionary Transitions and the Path Towards Mitochondrial Loss.</title>
        <authorList>
            <person name="Novak L.V.F."/>
            <person name="Treitli S.C."/>
            <person name="Pyrih J."/>
            <person name="Halakuc P."/>
            <person name="Pipaliya S.V."/>
            <person name="Vacek V."/>
            <person name="Brzon O."/>
            <person name="Soukal P."/>
            <person name="Eme L."/>
            <person name="Dacks J.B."/>
            <person name="Karnkowska A."/>
            <person name="Elias M."/>
            <person name="Hampl V."/>
        </authorList>
    </citation>
    <scope>NUCLEOTIDE SEQUENCE [LARGE SCALE GENOMIC DNA]</scope>
    <source>
        <strain evidence="2">NAU3</strain>
        <tissue evidence="2">Gut</tissue>
    </source>
</reference>
<feature type="compositionally biased region" description="Basic and acidic residues" evidence="1">
    <location>
        <begin position="652"/>
        <end position="661"/>
    </location>
</feature>
<protein>
    <submittedName>
        <fullName evidence="2">Uncharacterized protein</fullName>
    </submittedName>
</protein>
<feature type="region of interest" description="Disordered" evidence="1">
    <location>
        <begin position="484"/>
        <end position="524"/>
    </location>
</feature>
<keyword evidence="3" id="KW-1185">Reference proteome</keyword>
<dbReference type="Proteomes" id="UP001281761">
    <property type="component" value="Unassembled WGS sequence"/>
</dbReference>
<organism evidence="2 3">
    <name type="scientific">Blattamonas nauphoetae</name>
    <dbReference type="NCBI Taxonomy" id="2049346"/>
    <lineage>
        <taxon>Eukaryota</taxon>
        <taxon>Metamonada</taxon>
        <taxon>Preaxostyla</taxon>
        <taxon>Oxymonadida</taxon>
        <taxon>Blattamonas</taxon>
    </lineage>
</organism>
<evidence type="ECO:0000313" key="3">
    <source>
        <dbReference type="Proteomes" id="UP001281761"/>
    </source>
</evidence>
<evidence type="ECO:0000313" key="2">
    <source>
        <dbReference type="EMBL" id="KAK2944463.1"/>
    </source>
</evidence>
<feature type="region of interest" description="Disordered" evidence="1">
    <location>
        <begin position="652"/>
        <end position="678"/>
    </location>
</feature>
<sequence length="1034" mass="115082">MNDGRGTKVTIKHTIINFTRSLLEPSSFTLVPFLQINAGVLWALFDSDICSPVLVWGENDRREIPRRLLLAIYEFQERCAKLGRDWVEKNKSYNPFLAQLLRSVFPNHSNSSTVFSESSQPCILLSSQLASSTLQNQLLSTLFPPVSASFTSTLLHPPLDLFRPSAAFHSINTNLSSAVSHFLFKSFNLDSLLVESQKACSSLIVETHRLLAKAGQEEIDRLKKSSEGESNGKASTLGSLNVILRLLRCMSLLYPSTRTAMGDMPFSELIEFSQTVLRTIGKSEIVLARQCTHLLGDPLLLLSLFTILPHLLSLFTHHNIPQRINRRFSSPTYTPSVVNSSLTVLISLSSARLILSNLGYILSLFAVHPSFPLSIGRHAIDLPQERVERKKKAEANQKQLDAFEESLFVPFASDTLDTMSDSTKLDHVRRIIRKRISDLPSSLEQNPLFSEIERQMESELLVFLQNKIDRKKHTSKIERMMASDQKNKLSQHISHSNHDSRSEPETRQLSVARETVTDRKGAESAITTDTPTRWVVVSSPITLHSKMPEAEKSPLVNNLACLCERCQRGRHVCSHTRTPCSPLDRQLSPNVVLPSLRIGGETISSSQSISDLVYETKSGRGSEFGGAHGNGRGRHLMSLFSLFQLSVKEEDVQTEKADNKPTGRMTHTFEPTGRRTMETEDPDADEIVMFLVEILERMLNAHGPTEDPLFNPHTVTNPPPVKDTLHFISRLLPSSSDAIRSGMTLETDCLMAYCIVLNLKAMLLQSTETKNTDSVQKKQIEEEWEEEALAFTTVEMLLDEKGTPLKEDPERVAQAKLAQTKPCPTSFFESSQRLSIQQTLSVSFASFISMAATLLDDISFDPFISMLWTKSVLLLCLPPSLIGALFVCNTDPHSDTSSSTPAVHTLVAHPLPLLPPSPPLLHTVQPHSLTLVPQPSLLELHRKHEPDTEDSVPSVPERLRAGTEIAVHDGLRASGLSPSLPITRFFSSHTQDSMLSSSLPLIPIFLHSHSHPVQIRSTTNNANDLSLRSIHTTS</sequence>
<dbReference type="EMBL" id="JARBJD010000297">
    <property type="protein sequence ID" value="KAK2944463.1"/>
    <property type="molecule type" value="Genomic_DNA"/>
</dbReference>
<name>A0ABQ9WYR4_9EUKA</name>
<accession>A0ABQ9WYR4</accession>
<comment type="caution">
    <text evidence="2">The sequence shown here is derived from an EMBL/GenBank/DDBJ whole genome shotgun (WGS) entry which is preliminary data.</text>
</comment>
<proteinExistence type="predicted"/>
<gene>
    <name evidence="2" type="ORF">BLNAU_20611</name>
</gene>
<evidence type="ECO:0000256" key="1">
    <source>
        <dbReference type="SAM" id="MobiDB-lite"/>
    </source>
</evidence>
<feature type="compositionally biased region" description="Basic and acidic residues" evidence="1">
    <location>
        <begin position="496"/>
        <end position="506"/>
    </location>
</feature>